<accession>A0ABU9E481</accession>
<dbReference type="InterPro" id="IPR029068">
    <property type="entry name" value="Glyas_Bleomycin-R_OHBP_Dase"/>
</dbReference>
<organism evidence="2 3">
    <name type="scientific">Gaopeijia maritima</name>
    <dbReference type="NCBI Taxonomy" id="3119007"/>
    <lineage>
        <taxon>Bacteria</taxon>
        <taxon>Pseudomonadati</taxon>
        <taxon>Gemmatimonadota</taxon>
        <taxon>Longimicrobiia</taxon>
        <taxon>Gaopeijiales</taxon>
        <taxon>Gaopeijiaceae</taxon>
        <taxon>Gaopeijia</taxon>
    </lineage>
</organism>
<dbReference type="EMBL" id="JBBHLI010000001">
    <property type="protein sequence ID" value="MEK9499529.1"/>
    <property type="molecule type" value="Genomic_DNA"/>
</dbReference>
<proteinExistence type="predicted"/>
<sequence>MTAGVAPPGHRLPPKVRVGPVRLQVTDLARSLDYYEAVLGLRRLSVDGPVARLTPHGTERPLVVLEERPDTRPVGTRGRLGLYHFAILLPSRRDLGAFLQHLIDLGVDPGASDHSVSEALYLRDPDGLGIEVYRDRPRAKWSVAGRELQMHTAPLDGRGVLAAGSADRWHGMPEGTVMGHVHLHVGDLAEAEHFYHAALGLDKMVWSYPGALFLSAGGYHHHLGLNTWAGAVPPAGELDARLLEWTLDVPSGTAVAAVARSLEGAGYEVAREGHAILTRDPSGTPLRVTALG</sequence>
<dbReference type="Pfam" id="PF00903">
    <property type="entry name" value="Glyoxalase"/>
    <property type="match status" value="1"/>
</dbReference>
<dbReference type="PROSITE" id="PS51819">
    <property type="entry name" value="VOC"/>
    <property type="match status" value="2"/>
</dbReference>
<name>A0ABU9E481_9BACT</name>
<evidence type="ECO:0000259" key="1">
    <source>
        <dbReference type="PROSITE" id="PS51819"/>
    </source>
</evidence>
<dbReference type="Gene3D" id="3.10.180.10">
    <property type="entry name" value="2,3-Dihydroxybiphenyl 1,2-Dioxygenase, domain 1"/>
    <property type="match status" value="2"/>
</dbReference>
<dbReference type="PANTHER" id="PTHR43279:SF1">
    <property type="entry name" value="CATECHOL-2,3-DIOXYGENASE"/>
    <property type="match status" value="1"/>
</dbReference>
<dbReference type="InterPro" id="IPR004360">
    <property type="entry name" value="Glyas_Fos-R_dOase_dom"/>
</dbReference>
<keyword evidence="3" id="KW-1185">Reference proteome</keyword>
<feature type="domain" description="VOC" evidence="1">
    <location>
        <begin position="177"/>
        <end position="292"/>
    </location>
</feature>
<gene>
    <name evidence="2" type="ORF">WI372_00865</name>
</gene>
<dbReference type="PANTHER" id="PTHR43279">
    <property type="entry name" value="CATECHOL-2,3-DIOXYGENASE"/>
    <property type="match status" value="1"/>
</dbReference>
<protein>
    <submittedName>
        <fullName evidence="2">VOC family protein</fullName>
    </submittedName>
</protein>
<dbReference type="SUPFAM" id="SSF54593">
    <property type="entry name" value="Glyoxalase/Bleomycin resistance protein/Dihydroxybiphenyl dioxygenase"/>
    <property type="match status" value="2"/>
</dbReference>
<dbReference type="Proteomes" id="UP001484239">
    <property type="component" value="Unassembled WGS sequence"/>
</dbReference>
<dbReference type="RefSeq" id="WP_405286174.1">
    <property type="nucleotide sequence ID" value="NZ_JBBHLI010000001.1"/>
</dbReference>
<comment type="caution">
    <text evidence="2">The sequence shown here is derived from an EMBL/GenBank/DDBJ whole genome shotgun (WGS) entry which is preliminary data.</text>
</comment>
<evidence type="ECO:0000313" key="2">
    <source>
        <dbReference type="EMBL" id="MEK9499529.1"/>
    </source>
</evidence>
<feature type="domain" description="VOC" evidence="1">
    <location>
        <begin position="17"/>
        <end position="135"/>
    </location>
</feature>
<dbReference type="InterPro" id="IPR037523">
    <property type="entry name" value="VOC_core"/>
</dbReference>
<reference evidence="2 3" key="1">
    <citation type="submission" date="2024-02" db="EMBL/GenBank/DDBJ databases">
        <title>A novel Gemmatimonadota bacterium.</title>
        <authorList>
            <person name="Du Z.-J."/>
            <person name="Ye Y.-Q."/>
        </authorList>
    </citation>
    <scope>NUCLEOTIDE SEQUENCE [LARGE SCALE GENOMIC DNA]</scope>
    <source>
        <strain evidence="2 3">DH-20</strain>
    </source>
</reference>
<evidence type="ECO:0000313" key="3">
    <source>
        <dbReference type="Proteomes" id="UP001484239"/>
    </source>
</evidence>